<keyword evidence="1" id="KW-0645">Protease</keyword>
<dbReference type="AlphaFoldDB" id="A0A9D1FPJ8"/>
<evidence type="ECO:0000259" key="4">
    <source>
        <dbReference type="Pfam" id="PF16325"/>
    </source>
</evidence>
<organism evidence="5 6">
    <name type="scientific">Candidatus Merdivicinus excrementipullorum</name>
    <dbReference type="NCBI Taxonomy" id="2840867"/>
    <lineage>
        <taxon>Bacteria</taxon>
        <taxon>Bacillati</taxon>
        <taxon>Bacillota</taxon>
        <taxon>Clostridia</taxon>
        <taxon>Eubacteriales</taxon>
        <taxon>Oscillospiraceae</taxon>
        <taxon>Oscillospiraceae incertae sedis</taxon>
        <taxon>Candidatus Merdivicinus</taxon>
    </lineage>
</organism>
<evidence type="ECO:0000313" key="5">
    <source>
        <dbReference type="EMBL" id="HIS77533.1"/>
    </source>
</evidence>
<dbReference type="InterPro" id="IPR001539">
    <property type="entry name" value="Peptidase_U32"/>
</dbReference>
<dbReference type="InterPro" id="IPR032525">
    <property type="entry name" value="Peptidase_U32_C"/>
</dbReference>
<evidence type="ECO:0000256" key="2">
    <source>
        <dbReference type="ARBA" id="ARBA00022801"/>
    </source>
</evidence>
<accession>A0A9D1FPJ8</accession>
<comment type="caution">
    <text evidence="5">The sequence shown here is derived from an EMBL/GenBank/DDBJ whole genome shotgun (WGS) entry which is preliminary data.</text>
</comment>
<reference evidence="5" key="2">
    <citation type="journal article" date="2021" name="PeerJ">
        <title>Extensive microbial diversity within the chicken gut microbiome revealed by metagenomics and culture.</title>
        <authorList>
            <person name="Gilroy R."/>
            <person name="Ravi A."/>
            <person name="Getino M."/>
            <person name="Pursley I."/>
            <person name="Horton D.L."/>
            <person name="Alikhan N.F."/>
            <person name="Baker D."/>
            <person name="Gharbi K."/>
            <person name="Hall N."/>
            <person name="Watson M."/>
            <person name="Adriaenssens E.M."/>
            <person name="Foster-Nyarko E."/>
            <person name="Jarju S."/>
            <person name="Secka A."/>
            <person name="Antonio M."/>
            <person name="Oren A."/>
            <person name="Chaudhuri R.R."/>
            <person name="La Ragione R."/>
            <person name="Hildebrand F."/>
            <person name="Pallen M.J."/>
        </authorList>
    </citation>
    <scope>NUCLEOTIDE SEQUENCE</scope>
    <source>
        <strain evidence="5">CHK199-13235</strain>
    </source>
</reference>
<dbReference type="EMBL" id="DVJP01000077">
    <property type="protein sequence ID" value="HIS77533.1"/>
    <property type="molecule type" value="Genomic_DNA"/>
</dbReference>
<proteinExistence type="inferred from homology"/>
<protein>
    <submittedName>
        <fullName evidence="5">U32 family peptidase</fullName>
    </submittedName>
</protein>
<dbReference type="GO" id="GO:0008233">
    <property type="term" value="F:peptidase activity"/>
    <property type="evidence" value="ECO:0007669"/>
    <property type="project" value="UniProtKB-KW"/>
</dbReference>
<dbReference type="GO" id="GO:0006508">
    <property type="term" value="P:proteolysis"/>
    <property type="evidence" value="ECO:0007669"/>
    <property type="project" value="UniProtKB-KW"/>
</dbReference>
<evidence type="ECO:0000256" key="3">
    <source>
        <dbReference type="ARBA" id="ARBA00038374"/>
    </source>
</evidence>
<name>A0A9D1FPJ8_9FIRM</name>
<dbReference type="Proteomes" id="UP000824002">
    <property type="component" value="Unassembled WGS sequence"/>
</dbReference>
<dbReference type="SUPFAM" id="SSF51366">
    <property type="entry name" value="Ribulose-phoshate binding barrel"/>
    <property type="match status" value="1"/>
</dbReference>
<dbReference type="Gene3D" id="2.40.30.10">
    <property type="entry name" value="Translation factors"/>
    <property type="match status" value="1"/>
</dbReference>
<dbReference type="PANTHER" id="PTHR30217">
    <property type="entry name" value="PEPTIDASE U32 FAMILY"/>
    <property type="match status" value="1"/>
</dbReference>
<dbReference type="InterPro" id="IPR011060">
    <property type="entry name" value="RibuloseP-bd_barrel"/>
</dbReference>
<feature type="domain" description="Peptidase family U32 C-terminal" evidence="4">
    <location>
        <begin position="325"/>
        <end position="405"/>
    </location>
</feature>
<dbReference type="Pfam" id="PF16325">
    <property type="entry name" value="Peptidase_U32_C"/>
    <property type="match status" value="1"/>
</dbReference>
<dbReference type="Pfam" id="PF01136">
    <property type="entry name" value="Peptidase_U32"/>
    <property type="match status" value="1"/>
</dbReference>
<sequence>MLESRKVPEVLAPVGDMERLEAAVRYGADAVYLGSTEFGMRAASANFGPEMLKKAVDYAHSHGVRVYLTCNTLPRSEEIRRMPDFIREAGQCGVDAFIVTDLGVLSLVREILPDAEIHISTQTGIVNYQTATELYKLGAKRVVLARELSLEEIRDIRDNTPPELELEVFVHGAMCMSFSGRCLLSNYMTGRDANRGQCAQPCRWNYRLVEEKRPGQYFPIFEDDTGSYILNAKDLCMLEHLNEVIEAGATSLKIEGRAKSSYYVSVVTNAYRMAVDSYLKQPEGWKLDPWLSEEVRKVSHRDYSTGFFYGTPEQGQRYDNGGYIRQWDIVALVDRWENGTAYCTQKNKFFAGDALELLEPGKKPETIAIPSLFNGNGEEIPDTRHANMPFSFPWGREIAPGAILRKAVY</sequence>
<comment type="similarity">
    <text evidence="3">Belongs to the peptidase U32 family.</text>
</comment>
<dbReference type="PROSITE" id="PS01276">
    <property type="entry name" value="PEPTIDASE_U32"/>
    <property type="match status" value="1"/>
</dbReference>
<reference evidence="5" key="1">
    <citation type="submission" date="2020-10" db="EMBL/GenBank/DDBJ databases">
        <authorList>
            <person name="Gilroy R."/>
        </authorList>
    </citation>
    <scope>NUCLEOTIDE SEQUENCE</scope>
    <source>
        <strain evidence="5">CHK199-13235</strain>
    </source>
</reference>
<keyword evidence="2" id="KW-0378">Hydrolase</keyword>
<dbReference type="InterPro" id="IPR051454">
    <property type="entry name" value="RNA/ubiquinone_mod_enzymes"/>
</dbReference>
<dbReference type="PANTHER" id="PTHR30217:SF6">
    <property type="entry name" value="TRNA HYDROXYLATION PROTEIN P"/>
    <property type="match status" value="1"/>
</dbReference>
<evidence type="ECO:0000256" key="1">
    <source>
        <dbReference type="ARBA" id="ARBA00022670"/>
    </source>
</evidence>
<evidence type="ECO:0000313" key="6">
    <source>
        <dbReference type="Proteomes" id="UP000824002"/>
    </source>
</evidence>
<gene>
    <name evidence="5" type="ORF">IAB51_12110</name>
</gene>